<dbReference type="AlphaFoldDB" id="A0A1I4R6E8"/>
<accession>A0A1I4R6E8</accession>
<keyword evidence="7" id="KW-1185">Reference proteome</keyword>
<name>A0A1I4R6E8_9HYPH</name>
<evidence type="ECO:0000256" key="1">
    <source>
        <dbReference type="ARBA" id="ARBA00004365"/>
    </source>
</evidence>
<dbReference type="InterPro" id="IPR001492">
    <property type="entry name" value="Flagellin"/>
</dbReference>
<dbReference type="SUPFAM" id="SSF64518">
    <property type="entry name" value="Phase 1 flagellin"/>
    <property type="match status" value="1"/>
</dbReference>
<dbReference type="InterPro" id="IPR001029">
    <property type="entry name" value="Flagellin_N"/>
</dbReference>
<dbReference type="EMBL" id="PJNW01000002">
    <property type="protein sequence ID" value="PKR90164.1"/>
    <property type="molecule type" value="Genomic_DNA"/>
</dbReference>
<reference evidence="6 7" key="1">
    <citation type="submission" date="2017-12" db="EMBL/GenBank/DDBJ databases">
        <title>Anaerobic carbon monoxide metabolism by Pleomorphomonas carboxyditropha sp. nov., a new mesophilic hydrogenogenic carboxidotroph.</title>
        <authorList>
            <person name="Esquivel-Elizondo S."/>
            <person name="Krajmalnik-Brown R."/>
        </authorList>
    </citation>
    <scope>NUCLEOTIDE SEQUENCE [LARGE SCALE GENOMIC DNA]</scope>
    <source>
        <strain evidence="6 7">R5-392</strain>
    </source>
</reference>
<dbReference type="PANTHER" id="PTHR42792:SF2">
    <property type="entry name" value="FLAGELLIN"/>
    <property type="match status" value="1"/>
</dbReference>
<dbReference type="Proteomes" id="UP000233491">
    <property type="component" value="Unassembled WGS sequence"/>
</dbReference>
<dbReference type="GO" id="GO:0005576">
    <property type="term" value="C:extracellular region"/>
    <property type="evidence" value="ECO:0007669"/>
    <property type="project" value="UniProtKB-SubCell"/>
</dbReference>
<keyword evidence="4" id="KW-0975">Bacterial flagellum</keyword>
<evidence type="ECO:0000256" key="2">
    <source>
        <dbReference type="ARBA" id="ARBA00004613"/>
    </source>
</evidence>
<comment type="similarity">
    <text evidence="3">Belongs to the bacterial flagellin family.</text>
</comment>
<feature type="domain" description="Flagellin N-terminal" evidence="5">
    <location>
        <begin position="13"/>
        <end position="138"/>
    </location>
</feature>
<evidence type="ECO:0000256" key="4">
    <source>
        <dbReference type="ARBA" id="ARBA00023143"/>
    </source>
</evidence>
<evidence type="ECO:0000313" key="6">
    <source>
        <dbReference type="EMBL" id="PKR90164.1"/>
    </source>
</evidence>
<evidence type="ECO:0000259" key="5">
    <source>
        <dbReference type="Pfam" id="PF00669"/>
    </source>
</evidence>
<comment type="caution">
    <text evidence="6">The sequence shown here is derived from an EMBL/GenBank/DDBJ whole genome shotgun (WGS) entry which is preliminary data.</text>
</comment>
<sequence length="489" mass="50377">MVDISLTKSLRSTVSALNWVSNESAAASQRLTTGIKVQTALDDPSTYISAKSLSLHAAALDKYLERLDQGLGVINAADNGLSSISDSINTLKGVVSRAAASKNAFERADLVKEYNDILDKIVDTAKDSSYNGKNLLLGDGNDLTLYLSSDQNESVTIEAVDFTDLLNTLGLKKLDEGKLATYETKLTDGGAPAKPLKSTSKLVESPEYAVGDEIAVKDASGTIISTLKITADTTAGDLVTALSQPDKGLRATLGSDGVLNVEAADKMTVNITRAADTISSAGAPPSASTSPLMIGATPATGTDLLTATGQYKQGDVISIRQGNTVVGSLTVGPATTVDDLVNAFTIPASGLSASLDAAGVLTVDSASVAFAIDKSSISADLTTGTASSWVKRTDAEAAQQTVTDARHAAEKHATNIGIGLTLLKSRAEYVGGFSDVLSSTAESMRASDKDEEAAIMLALSTQQQLAISSFSITQTADNGILRLLGGGSS</sequence>
<evidence type="ECO:0000256" key="3">
    <source>
        <dbReference type="ARBA" id="ARBA00005709"/>
    </source>
</evidence>
<dbReference type="Gene3D" id="1.20.1330.10">
    <property type="entry name" value="f41 fragment of flagellin, N-terminal domain"/>
    <property type="match status" value="1"/>
</dbReference>
<evidence type="ECO:0000313" key="7">
    <source>
        <dbReference type="Proteomes" id="UP000233491"/>
    </source>
</evidence>
<organism evidence="6 7">
    <name type="scientific">Pleomorphomonas diazotrophica</name>
    <dbReference type="NCBI Taxonomy" id="1166257"/>
    <lineage>
        <taxon>Bacteria</taxon>
        <taxon>Pseudomonadati</taxon>
        <taxon>Pseudomonadota</taxon>
        <taxon>Alphaproteobacteria</taxon>
        <taxon>Hyphomicrobiales</taxon>
        <taxon>Pleomorphomonadaceae</taxon>
        <taxon>Pleomorphomonas</taxon>
    </lineage>
</organism>
<protein>
    <recommendedName>
        <fullName evidence="5">Flagellin N-terminal domain-containing protein</fullName>
    </recommendedName>
</protein>
<dbReference type="OrthoDB" id="9808068at2"/>
<dbReference type="GO" id="GO:0005198">
    <property type="term" value="F:structural molecule activity"/>
    <property type="evidence" value="ECO:0007669"/>
    <property type="project" value="InterPro"/>
</dbReference>
<proteinExistence type="inferred from homology"/>
<dbReference type="GO" id="GO:0009288">
    <property type="term" value="C:bacterial-type flagellum"/>
    <property type="evidence" value="ECO:0007669"/>
    <property type="project" value="UniProtKB-SubCell"/>
</dbReference>
<comment type="subcellular location">
    <subcellularLocation>
        <location evidence="1">Bacterial flagellum</location>
    </subcellularLocation>
    <subcellularLocation>
        <location evidence="2">Secreted</location>
    </subcellularLocation>
</comment>
<dbReference type="RefSeq" id="WP_101287261.1">
    <property type="nucleotide sequence ID" value="NZ_FOUQ01000001.1"/>
</dbReference>
<dbReference type="Pfam" id="PF00669">
    <property type="entry name" value="Flagellin_N"/>
    <property type="match status" value="1"/>
</dbReference>
<dbReference type="PANTHER" id="PTHR42792">
    <property type="entry name" value="FLAGELLIN"/>
    <property type="match status" value="1"/>
</dbReference>
<gene>
    <name evidence="6" type="ORF">CXZ10_01885</name>
</gene>